<gene>
    <name evidence="1" type="ORF">F934_00795</name>
</gene>
<dbReference type="EMBL" id="APQK01000009">
    <property type="protein sequence ID" value="ENW05939.1"/>
    <property type="molecule type" value="Genomic_DNA"/>
</dbReference>
<dbReference type="RefSeq" id="WP_005052365.1">
    <property type="nucleotide sequence ID" value="NZ_KB849758.1"/>
</dbReference>
<accession>N9FM71</accession>
<dbReference type="AlphaFoldDB" id="N9FM71"/>
<dbReference type="PATRIC" id="fig|1217649.3.peg.755"/>
<dbReference type="Proteomes" id="UP000018417">
    <property type="component" value="Unassembled WGS sequence"/>
</dbReference>
<evidence type="ECO:0000313" key="2">
    <source>
        <dbReference type="Proteomes" id="UP000018417"/>
    </source>
</evidence>
<protein>
    <submittedName>
        <fullName evidence="1">Uncharacterized protein</fullName>
    </submittedName>
</protein>
<organism evidence="1 2">
    <name type="scientific">Acinetobacter beijerinckii ANC 3835</name>
    <dbReference type="NCBI Taxonomy" id="1217649"/>
    <lineage>
        <taxon>Bacteria</taxon>
        <taxon>Pseudomonadati</taxon>
        <taxon>Pseudomonadota</taxon>
        <taxon>Gammaproteobacteria</taxon>
        <taxon>Moraxellales</taxon>
        <taxon>Moraxellaceae</taxon>
        <taxon>Acinetobacter</taxon>
    </lineage>
</organism>
<dbReference type="HOGENOM" id="CLU_2893623_0_0_6"/>
<dbReference type="OrthoDB" id="3078648at2"/>
<reference evidence="1 2" key="1">
    <citation type="submission" date="2013-02" db="EMBL/GenBank/DDBJ databases">
        <title>The Genome Sequence of Acinetobacter beijerinckii ANC 3835.</title>
        <authorList>
            <consortium name="The Broad Institute Genome Sequencing Platform"/>
            <consortium name="The Broad Institute Genome Sequencing Center for Infectious Disease"/>
            <person name="Cerqueira G."/>
            <person name="Feldgarden M."/>
            <person name="Courvalin P."/>
            <person name="Perichon B."/>
            <person name="Grillot-Courvalin C."/>
            <person name="Clermont D."/>
            <person name="Rocha E."/>
            <person name="Yoon E.-J."/>
            <person name="Nemec A."/>
            <person name="Walker B."/>
            <person name="Young S.K."/>
            <person name="Zeng Q."/>
            <person name="Gargeya S."/>
            <person name="Fitzgerald M."/>
            <person name="Haas B."/>
            <person name="Abouelleil A."/>
            <person name="Alvarado L."/>
            <person name="Arachchi H.M."/>
            <person name="Berlin A.M."/>
            <person name="Chapman S.B."/>
            <person name="Dewar J."/>
            <person name="Goldberg J."/>
            <person name="Griggs A."/>
            <person name="Gujja S."/>
            <person name="Hansen M."/>
            <person name="Howarth C."/>
            <person name="Imamovic A."/>
            <person name="Larimer J."/>
            <person name="McCowan C."/>
            <person name="Murphy C."/>
            <person name="Neiman D."/>
            <person name="Pearson M."/>
            <person name="Priest M."/>
            <person name="Roberts A."/>
            <person name="Saif S."/>
            <person name="Shea T."/>
            <person name="Sisk P."/>
            <person name="Sykes S."/>
            <person name="Wortman J."/>
            <person name="Nusbaum C."/>
            <person name="Birren B."/>
        </authorList>
    </citation>
    <scope>NUCLEOTIDE SEQUENCE [LARGE SCALE GENOMIC DNA]</scope>
    <source>
        <strain evidence="1 2">ANC 3835</strain>
    </source>
</reference>
<comment type="caution">
    <text evidence="1">The sequence shown here is derived from an EMBL/GenBank/DDBJ whole genome shotgun (WGS) entry which is preliminary data.</text>
</comment>
<evidence type="ECO:0000313" key="1">
    <source>
        <dbReference type="EMBL" id="ENW05939.1"/>
    </source>
</evidence>
<name>N9FM71_9GAMM</name>
<proteinExistence type="predicted"/>
<sequence>MAKGDSGRIVLEIDPELKKDLYAVLAMEQQTLKEWFILRAESHICEKKAELMKSFLKAEDEV</sequence>